<proteinExistence type="predicted"/>
<accession>A0A437D5T4</accession>
<evidence type="ECO:0000313" key="2">
    <source>
        <dbReference type="EMBL" id="RVE70012.1"/>
    </source>
</evidence>
<dbReference type="EMBL" id="CM012444">
    <property type="protein sequence ID" value="RVE70012.1"/>
    <property type="molecule type" value="Genomic_DNA"/>
</dbReference>
<protein>
    <submittedName>
        <fullName evidence="2">Uncharacterized protein</fullName>
    </submittedName>
</protein>
<feature type="region of interest" description="Disordered" evidence="1">
    <location>
        <begin position="1"/>
        <end position="27"/>
    </location>
</feature>
<feature type="compositionally biased region" description="Basic and acidic residues" evidence="1">
    <location>
        <begin position="16"/>
        <end position="27"/>
    </location>
</feature>
<dbReference type="AlphaFoldDB" id="A0A437D5T4"/>
<name>A0A437D5T4_ORYJA</name>
<feature type="region of interest" description="Disordered" evidence="1">
    <location>
        <begin position="42"/>
        <end position="107"/>
    </location>
</feature>
<evidence type="ECO:0000256" key="1">
    <source>
        <dbReference type="SAM" id="MobiDB-lite"/>
    </source>
</evidence>
<dbReference type="Proteomes" id="UP000283210">
    <property type="component" value="Chromosome 8"/>
</dbReference>
<gene>
    <name evidence="2" type="ORF">OJAV_G00083660</name>
</gene>
<feature type="compositionally biased region" description="Polar residues" evidence="1">
    <location>
        <begin position="91"/>
        <end position="107"/>
    </location>
</feature>
<keyword evidence="3" id="KW-1185">Reference proteome</keyword>
<reference evidence="2 3" key="2">
    <citation type="submission" date="2019-01" db="EMBL/GenBank/DDBJ databases">
        <title>A chromosome length genome reference of the Java medaka (oryzias javanicus).</title>
        <authorList>
            <person name="Herpin A."/>
            <person name="Takehana Y."/>
            <person name="Naruse K."/>
            <person name="Ansai S."/>
            <person name="Kawaguchi M."/>
        </authorList>
    </citation>
    <scope>NUCLEOTIDE SEQUENCE [LARGE SCALE GENOMIC DNA]</scope>
    <source>
        <strain evidence="2">RS831</strain>
        <tissue evidence="2">Whole body</tissue>
    </source>
</reference>
<sequence length="107" mass="12084">MTAAESPASVCGSLWDSREDVGSRPEDSSVIRRFLKRFLTKRDAPKNLQPIPEPQREDSHMNEDHRSLQSSYDSQSSDRSNQLRPDFSADPQRSSSTSPVCFQSINI</sequence>
<feature type="compositionally biased region" description="Low complexity" evidence="1">
    <location>
        <begin position="68"/>
        <end position="80"/>
    </location>
</feature>
<evidence type="ECO:0000313" key="3">
    <source>
        <dbReference type="Proteomes" id="UP000283210"/>
    </source>
</evidence>
<feature type="compositionally biased region" description="Basic and acidic residues" evidence="1">
    <location>
        <begin position="54"/>
        <end position="67"/>
    </location>
</feature>
<organism evidence="2 3">
    <name type="scientific">Oryzias javanicus</name>
    <name type="common">Javanese ricefish</name>
    <name type="synonym">Aplocheilus javanicus</name>
    <dbReference type="NCBI Taxonomy" id="123683"/>
    <lineage>
        <taxon>Eukaryota</taxon>
        <taxon>Metazoa</taxon>
        <taxon>Chordata</taxon>
        <taxon>Craniata</taxon>
        <taxon>Vertebrata</taxon>
        <taxon>Euteleostomi</taxon>
        <taxon>Actinopterygii</taxon>
        <taxon>Neopterygii</taxon>
        <taxon>Teleostei</taxon>
        <taxon>Neoteleostei</taxon>
        <taxon>Acanthomorphata</taxon>
        <taxon>Ovalentaria</taxon>
        <taxon>Atherinomorphae</taxon>
        <taxon>Beloniformes</taxon>
        <taxon>Adrianichthyidae</taxon>
        <taxon>Oryziinae</taxon>
        <taxon>Oryzias</taxon>
    </lineage>
</organism>
<reference evidence="2 3" key="1">
    <citation type="submission" date="2018-11" db="EMBL/GenBank/DDBJ databases">
        <authorList>
            <person name="Lopez-Roques C."/>
            <person name="Donnadieu C."/>
            <person name="Bouchez O."/>
            <person name="Klopp C."/>
            <person name="Cabau C."/>
            <person name="Zahm M."/>
        </authorList>
    </citation>
    <scope>NUCLEOTIDE SEQUENCE [LARGE SCALE GENOMIC DNA]</scope>
    <source>
        <strain evidence="2">RS831</strain>
        <tissue evidence="2">Whole body</tissue>
    </source>
</reference>